<feature type="transmembrane region" description="Helical" evidence="5">
    <location>
        <begin position="284"/>
        <end position="303"/>
    </location>
</feature>
<dbReference type="InterPro" id="IPR014743">
    <property type="entry name" value="Cl-channel_core"/>
</dbReference>
<feature type="transmembrane region" description="Helical" evidence="5">
    <location>
        <begin position="37"/>
        <end position="59"/>
    </location>
</feature>
<feature type="transmembrane region" description="Helical" evidence="5">
    <location>
        <begin position="131"/>
        <end position="158"/>
    </location>
</feature>
<protein>
    <submittedName>
        <fullName evidence="6">Chloride channel protein</fullName>
    </submittedName>
</protein>
<feature type="transmembrane region" description="Helical" evidence="5">
    <location>
        <begin position="7"/>
        <end position="31"/>
    </location>
</feature>
<dbReference type="PANTHER" id="PTHR43427:SF12">
    <property type="entry name" value="CHLORIDE TRANSPORTER"/>
    <property type="match status" value="1"/>
</dbReference>
<dbReference type="PANTHER" id="PTHR43427">
    <property type="entry name" value="CHLORIDE CHANNEL PROTEIN CLC-E"/>
    <property type="match status" value="1"/>
</dbReference>
<proteinExistence type="predicted"/>
<feature type="transmembrane region" description="Helical" evidence="5">
    <location>
        <begin position="170"/>
        <end position="191"/>
    </location>
</feature>
<keyword evidence="4 5" id="KW-0472">Membrane</keyword>
<reference evidence="6 7" key="1">
    <citation type="submission" date="2017-09" db="EMBL/GenBank/DDBJ databases">
        <title>Bacterial strain isolated from the female urinary microbiota.</title>
        <authorList>
            <person name="Thomas-White K."/>
            <person name="Kumar N."/>
            <person name="Forster S."/>
            <person name="Putonti C."/>
            <person name="Lawley T."/>
            <person name="Wolfe A.J."/>
        </authorList>
    </citation>
    <scope>NUCLEOTIDE SEQUENCE [LARGE SCALE GENOMIC DNA]</scope>
    <source>
        <strain evidence="6 7">UMB0186</strain>
    </source>
</reference>
<keyword evidence="3 5" id="KW-1133">Transmembrane helix</keyword>
<dbReference type="EMBL" id="PNGT01000001">
    <property type="protein sequence ID" value="PMC52982.1"/>
    <property type="molecule type" value="Genomic_DNA"/>
</dbReference>
<dbReference type="Gene3D" id="1.10.3080.10">
    <property type="entry name" value="Clc chloride channel"/>
    <property type="match status" value="1"/>
</dbReference>
<keyword evidence="2 5" id="KW-0812">Transmembrane</keyword>
<dbReference type="STRING" id="84135.GCA_001052115_00549"/>
<feature type="transmembrane region" description="Helical" evidence="5">
    <location>
        <begin position="244"/>
        <end position="264"/>
    </location>
</feature>
<evidence type="ECO:0000256" key="5">
    <source>
        <dbReference type="SAM" id="Phobius"/>
    </source>
</evidence>
<dbReference type="SUPFAM" id="SSF81340">
    <property type="entry name" value="Clc chloride channel"/>
    <property type="match status" value="1"/>
</dbReference>
<evidence type="ECO:0000313" key="7">
    <source>
        <dbReference type="Proteomes" id="UP000235670"/>
    </source>
</evidence>
<dbReference type="Proteomes" id="UP000235670">
    <property type="component" value="Unassembled WGS sequence"/>
</dbReference>
<feature type="transmembrane region" description="Helical" evidence="5">
    <location>
        <begin position="80"/>
        <end position="102"/>
    </location>
</feature>
<evidence type="ECO:0000256" key="1">
    <source>
        <dbReference type="ARBA" id="ARBA00004141"/>
    </source>
</evidence>
<dbReference type="OrthoDB" id="9767361at2"/>
<comment type="subcellular location">
    <subcellularLocation>
        <location evidence="1">Membrane</location>
        <topology evidence="1">Multi-pass membrane protein</topology>
    </subcellularLocation>
</comment>
<gene>
    <name evidence="6" type="ORF">CJ218_00080</name>
</gene>
<feature type="transmembrane region" description="Helical" evidence="5">
    <location>
        <begin position="211"/>
        <end position="232"/>
    </location>
</feature>
<dbReference type="GO" id="GO:0015108">
    <property type="term" value="F:chloride transmembrane transporter activity"/>
    <property type="evidence" value="ECO:0007669"/>
    <property type="project" value="InterPro"/>
</dbReference>
<accession>A0A2N6SGB1</accession>
<name>A0A2N6SGB1_9BACL</name>
<evidence type="ECO:0000256" key="3">
    <source>
        <dbReference type="ARBA" id="ARBA00022989"/>
    </source>
</evidence>
<dbReference type="InterPro" id="IPR050368">
    <property type="entry name" value="ClC-type_chloride_channel"/>
</dbReference>
<feature type="transmembrane region" description="Helical" evidence="5">
    <location>
        <begin position="310"/>
        <end position="342"/>
    </location>
</feature>
<evidence type="ECO:0000256" key="4">
    <source>
        <dbReference type="ARBA" id="ARBA00023136"/>
    </source>
</evidence>
<organism evidence="6 7">
    <name type="scientific">Gemella sanguinis</name>
    <dbReference type="NCBI Taxonomy" id="84135"/>
    <lineage>
        <taxon>Bacteria</taxon>
        <taxon>Bacillati</taxon>
        <taxon>Bacillota</taxon>
        <taxon>Bacilli</taxon>
        <taxon>Bacillales</taxon>
        <taxon>Gemellaceae</taxon>
        <taxon>Gemella</taxon>
    </lineage>
</organism>
<dbReference type="PRINTS" id="PR00762">
    <property type="entry name" value="CLCHANNEL"/>
</dbReference>
<feature type="transmembrane region" description="Helical" evidence="5">
    <location>
        <begin position="348"/>
        <end position="377"/>
    </location>
</feature>
<dbReference type="RefSeq" id="WP_102189199.1">
    <property type="nucleotide sequence ID" value="NZ_PNGT01000001.1"/>
</dbReference>
<sequence length="385" mass="43022">MIKNFYFRIILIIGLTTVCCSFFGQTLLFLINISKNYYQYLILLTPLVLLFTKYSNKIIKTHGVGMKYFVEAANKDNDKVSWFFPIVLTINTLLAHVFGVSVGREGVAVQLGGAIGKNMTTNDLSDRQKKYFVRLGMISGFAALFQTPLAAVFFILEIIGKKIRVTASSIYEFISYIVAAFISARLSHLLGLEKFFVDVNVSNNDINLVNILKIAFISIILTFIGILFVIIQKKSKIAVATYKYLTWVLLVLFIVMSFTLNFRYASLGTNLIDFSFNDYSNIKVYDFILKLIFTAICTAIGFSGGEVTPLFAIGASCGVVLGTWLGLPVLMVAGLGYCLVFSSATKTWITPIFLALEVFGFKLMLIVILPAVLLYFINKKYSIYS</sequence>
<evidence type="ECO:0000256" key="2">
    <source>
        <dbReference type="ARBA" id="ARBA00022692"/>
    </source>
</evidence>
<comment type="caution">
    <text evidence="6">The sequence shown here is derived from an EMBL/GenBank/DDBJ whole genome shotgun (WGS) entry which is preliminary data.</text>
</comment>
<evidence type="ECO:0000313" key="6">
    <source>
        <dbReference type="EMBL" id="PMC52982.1"/>
    </source>
</evidence>
<dbReference type="InterPro" id="IPR001807">
    <property type="entry name" value="ClC"/>
</dbReference>
<dbReference type="Pfam" id="PF00654">
    <property type="entry name" value="Voltage_CLC"/>
    <property type="match status" value="1"/>
</dbReference>
<dbReference type="GO" id="GO:0016020">
    <property type="term" value="C:membrane"/>
    <property type="evidence" value="ECO:0007669"/>
    <property type="project" value="UniProtKB-SubCell"/>
</dbReference>
<dbReference type="AlphaFoldDB" id="A0A2N6SGB1"/>